<accession>A0A4Q4Q2X8</accession>
<evidence type="ECO:0000313" key="2">
    <source>
        <dbReference type="Proteomes" id="UP000293823"/>
    </source>
</evidence>
<name>A0A4Q4Q2X8_9PLEO</name>
<keyword evidence="2" id="KW-1185">Reference proteome</keyword>
<reference evidence="2" key="1">
    <citation type="journal article" date="2019" name="bioRxiv">
        <title>Genomics, evolutionary history and diagnostics of the Alternaria alternata species group including apple and Asian pear pathotypes.</title>
        <authorList>
            <person name="Armitage A.D."/>
            <person name="Cockerton H.M."/>
            <person name="Sreenivasaprasad S."/>
            <person name="Woodhall J.W."/>
            <person name="Lane C.R."/>
            <person name="Harrison R.J."/>
            <person name="Clarkson J.P."/>
        </authorList>
    </citation>
    <scope>NUCLEOTIDE SEQUENCE [LARGE SCALE GENOMIC DNA]</scope>
    <source>
        <strain evidence="2">RGR 97.0016</strain>
    </source>
</reference>
<protein>
    <submittedName>
        <fullName evidence="1">Uncharacterized protein</fullName>
    </submittedName>
</protein>
<sequence>MWFGILPGNQELSLPTFTVGTNEDAFATLQQLDSDGVAVQHLRQVQSRHPGYLHGFCDIVPMVAPWLCQPDSRVNCYPQPLGPQNTLGLTWYCSAYKVFYDQLLEYNERKGTIQTQKIAKNYEYLRNEHKDEWDGISPSLMDRSVHYYNDLESLYKDTTEYFQGTQPETNYAHNQTWEPEHYMDLVAAHLREAPRSYPDALSAIADGHGHNIPTDGDKYWRGEAMIYYWCYMPDYVRVMTQRKNVDADLVEEAWITLIFRAFLWMRAHIPCENSHPLPSQYYGSRLPVYIG</sequence>
<dbReference type="EMBL" id="PEJP01000076">
    <property type="protein sequence ID" value="RYO32302.1"/>
    <property type="molecule type" value="Genomic_DNA"/>
</dbReference>
<dbReference type="Proteomes" id="UP000293823">
    <property type="component" value="Unassembled WGS sequence"/>
</dbReference>
<comment type="caution">
    <text evidence="1">The sequence shown here is derived from an EMBL/GenBank/DDBJ whole genome shotgun (WGS) entry which is preliminary data.</text>
</comment>
<dbReference type="OrthoDB" id="5227693at2759"/>
<organism evidence="1 2">
    <name type="scientific">Alternaria arborescens</name>
    <dbReference type="NCBI Taxonomy" id="156630"/>
    <lineage>
        <taxon>Eukaryota</taxon>
        <taxon>Fungi</taxon>
        <taxon>Dikarya</taxon>
        <taxon>Ascomycota</taxon>
        <taxon>Pezizomycotina</taxon>
        <taxon>Dothideomycetes</taxon>
        <taxon>Pleosporomycetidae</taxon>
        <taxon>Pleosporales</taxon>
        <taxon>Pleosporineae</taxon>
        <taxon>Pleosporaceae</taxon>
        <taxon>Alternaria</taxon>
        <taxon>Alternaria sect. Alternaria</taxon>
    </lineage>
</organism>
<gene>
    <name evidence="1" type="ORF">AA0113_g11776</name>
</gene>
<dbReference type="AlphaFoldDB" id="A0A4Q4Q2X8"/>
<evidence type="ECO:0000313" key="1">
    <source>
        <dbReference type="EMBL" id="RYO32302.1"/>
    </source>
</evidence>
<proteinExistence type="predicted"/>